<accession>A0ABT0RCU7</accession>
<comment type="caution">
    <text evidence="4">The sequence shown here is derived from an EMBL/GenBank/DDBJ whole genome shotgun (WGS) entry which is preliminary data.</text>
</comment>
<proteinExistence type="predicted"/>
<feature type="domain" description="Peptidase A2" evidence="3">
    <location>
        <begin position="69"/>
        <end position="147"/>
    </location>
</feature>
<sequence length="325" mass="35102">MRTAFLIPFLLLSAAPLAAAPQQPMTNILDTVRQIQEVDRTTQADDVKMRKDVNDRMTVAVRVGGSGPFRFLVDTGADRTAISSDVAAQLGLVVGDNASLHSMTGMSSVRTATVPSLQLSRRDLTIVDAPILDAARMGADGILGTDSLHSQRVMFDFDKNMMTIVPSEQRLASDDATIVVTGRLKNGRLIVTNAKADRNSITVVLDTGSEVCVGNEALRQRLQNDGLLRNGGGVELESVTGDLLHGQYTFVKKLEMGDVTMTNLAVVFADAHTFRQLGLDKHPALLLGMNALRAFKKVSIDFANKKLRVMLPETGSIDAVRMAAR</sequence>
<dbReference type="GO" id="GO:0006508">
    <property type="term" value="P:proteolysis"/>
    <property type="evidence" value="ECO:0007669"/>
    <property type="project" value="UniProtKB-KW"/>
</dbReference>
<dbReference type="SUPFAM" id="SSF50630">
    <property type="entry name" value="Acid proteases"/>
    <property type="match status" value="2"/>
</dbReference>
<protein>
    <submittedName>
        <fullName evidence="4">Aspartyl protease family protein</fullName>
    </submittedName>
</protein>
<organism evidence="4 5">
    <name type="scientific">Sphingomonas anseongensis</name>
    <dbReference type="NCBI Taxonomy" id="2908207"/>
    <lineage>
        <taxon>Bacteria</taxon>
        <taxon>Pseudomonadati</taxon>
        <taxon>Pseudomonadota</taxon>
        <taxon>Alphaproteobacteria</taxon>
        <taxon>Sphingomonadales</taxon>
        <taxon>Sphingomonadaceae</taxon>
        <taxon>Sphingomonas</taxon>
    </lineage>
</organism>
<dbReference type="PROSITE" id="PS50175">
    <property type="entry name" value="ASP_PROT_RETROV"/>
    <property type="match status" value="1"/>
</dbReference>
<dbReference type="InterPro" id="IPR001969">
    <property type="entry name" value="Aspartic_peptidase_AS"/>
</dbReference>
<reference evidence="4" key="1">
    <citation type="submission" date="2022-05" db="EMBL/GenBank/DDBJ databases">
        <authorList>
            <person name="Jo J.-H."/>
            <person name="Im W.-T."/>
        </authorList>
    </citation>
    <scope>NUCLEOTIDE SEQUENCE</scope>
    <source>
        <strain evidence="4">RG327</strain>
    </source>
</reference>
<evidence type="ECO:0000256" key="2">
    <source>
        <dbReference type="SAM" id="SignalP"/>
    </source>
</evidence>
<dbReference type="InterPro" id="IPR034122">
    <property type="entry name" value="Retropepsin-like_bacterial"/>
</dbReference>
<dbReference type="Pfam" id="PF13975">
    <property type="entry name" value="gag-asp_proteas"/>
    <property type="match status" value="1"/>
</dbReference>
<dbReference type="GO" id="GO:0008233">
    <property type="term" value="F:peptidase activity"/>
    <property type="evidence" value="ECO:0007669"/>
    <property type="project" value="UniProtKB-KW"/>
</dbReference>
<dbReference type="Proteomes" id="UP001165343">
    <property type="component" value="Unassembled WGS sequence"/>
</dbReference>
<keyword evidence="2" id="KW-0732">Signal</keyword>
<dbReference type="Gene3D" id="2.40.70.10">
    <property type="entry name" value="Acid Proteases"/>
    <property type="match status" value="2"/>
</dbReference>
<evidence type="ECO:0000259" key="3">
    <source>
        <dbReference type="PROSITE" id="PS50175"/>
    </source>
</evidence>
<dbReference type="CDD" id="cd05483">
    <property type="entry name" value="retropepsin_like_bacteria"/>
    <property type="match status" value="1"/>
</dbReference>
<dbReference type="EMBL" id="JAMGBC010000001">
    <property type="protein sequence ID" value="MCL6677885.1"/>
    <property type="molecule type" value="Genomic_DNA"/>
</dbReference>
<keyword evidence="5" id="KW-1185">Reference proteome</keyword>
<keyword evidence="4" id="KW-0645">Protease</keyword>
<keyword evidence="1" id="KW-0378">Hydrolase</keyword>
<dbReference type="InterPro" id="IPR021109">
    <property type="entry name" value="Peptidase_aspartic_dom_sf"/>
</dbReference>
<evidence type="ECO:0000313" key="4">
    <source>
        <dbReference type="EMBL" id="MCL6677885.1"/>
    </source>
</evidence>
<dbReference type="InterPro" id="IPR001995">
    <property type="entry name" value="Peptidase_A2_cat"/>
</dbReference>
<dbReference type="RefSeq" id="WP_249866872.1">
    <property type="nucleotide sequence ID" value="NZ_JAMGBC010000001.1"/>
</dbReference>
<dbReference type="Pfam" id="PF13650">
    <property type="entry name" value="Asp_protease_2"/>
    <property type="match status" value="1"/>
</dbReference>
<feature type="chain" id="PRO_5046270083" evidence="2">
    <location>
        <begin position="20"/>
        <end position="325"/>
    </location>
</feature>
<evidence type="ECO:0000313" key="5">
    <source>
        <dbReference type="Proteomes" id="UP001165343"/>
    </source>
</evidence>
<feature type="signal peptide" evidence="2">
    <location>
        <begin position="1"/>
        <end position="19"/>
    </location>
</feature>
<evidence type="ECO:0000256" key="1">
    <source>
        <dbReference type="ARBA" id="ARBA00022801"/>
    </source>
</evidence>
<dbReference type="PROSITE" id="PS00141">
    <property type="entry name" value="ASP_PROTEASE"/>
    <property type="match status" value="1"/>
</dbReference>
<gene>
    <name evidence="4" type="ORF">LZ519_00910</name>
</gene>
<name>A0ABT0RCU7_9SPHN</name>